<proteinExistence type="predicted"/>
<organism evidence="1 2">
    <name type="scientific">Lacunisphaera limnophila</name>
    <dbReference type="NCBI Taxonomy" id="1838286"/>
    <lineage>
        <taxon>Bacteria</taxon>
        <taxon>Pseudomonadati</taxon>
        <taxon>Verrucomicrobiota</taxon>
        <taxon>Opitutia</taxon>
        <taxon>Opitutales</taxon>
        <taxon>Opitutaceae</taxon>
        <taxon>Lacunisphaera</taxon>
    </lineage>
</organism>
<keyword evidence="2" id="KW-1185">Reference proteome</keyword>
<sequence length="86" mass="9731">MNFPHFVRIDRERQGRARHYVVHTHDPKFTLELTPDGEAPDRVGRGVIKRICVPNSWAGDYGQYGKLLAAAQDFFAQSQPEPGPRG</sequence>
<dbReference type="EMBL" id="CP016094">
    <property type="protein sequence ID" value="AOS43863.1"/>
    <property type="molecule type" value="Genomic_DNA"/>
</dbReference>
<dbReference type="RefSeq" id="WP_069961182.1">
    <property type="nucleotide sequence ID" value="NZ_CP016094.1"/>
</dbReference>
<dbReference type="AlphaFoldDB" id="A0A1D8ASJ5"/>
<name>A0A1D8ASJ5_9BACT</name>
<reference evidence="1 2" key="1">
    <citation type="submission" date="2016-06" db="EMBL/GenBank/DDBJ databases">
        <title>Three novel species with peptidoglycan cell walls form the new genus Lacunisphaera gen. nov. in the family Opitutaceae of the verrucomicrobial subdivision 4.</title>
        <authorList>
            <person name="Rast P."/>
            <person name="Gloeckner I."/>
            <person name="Jogler M."/>
            <person name="Boedeker C."/>
            <person name="Jeske O."/>
            <person name="Wiegand S."/>
            <person name="Reinhardt R."/>
            <person name="Schumann P."/>
            <person name="Rohde M."/>
            <person name="Spring S."/>
            <person name="Gloeckner F.O."/>
            <person name="Jogler C."/>
        </authorList>
    </citation>
    <scope>NUCLEOTIDE SEQUENCE [LARGE SCALE GENOMIC DNA]</scope>
    <source>
        <strain evidence="1 2">IG16b</strain>
    </source>
</reference>
<evidence type="ECO:0000313" key="1">
    <source>
        <dbReference type="EMBL" id="AOS43863.1"/>
    </source>
</evidence>
<gene>
    <name evidence="1" type="ORF">Verru16b_00921</name>
</gene>
<dbReference type="KEGG" id="obg:Verru16b_00921"/>
<accession>A0A1D8ASJ5</accession>
<evidence type="ECO:0000313" key="2">
    <source>
        <dbReference type="Proteomes" id="UP000095228"/>
    </source>
</evidence>
<dbReference type="OrthoDB" id="195994at2"/>
<protein>
    <submittedName>
        <fullName evidence="1">Uncharacterized protein</fullName>
    </submittedName>
</protein>
<dbReference type="Proteomes" id="UP000095228">
    <property type="component" value="Chromosome"/>
</dbReference>